<keyword evidence="1" id="KW-0175">Coiled coil</keyword>
<feature type="coiled-coil region" evidence="1">
    <location>
        <begin position="211"/>
        <end position="346"/>
    </location>
</feature>
<dbReference type="AlphaFoldDB" id="A0A7I8KY17"/>
<dbReference type="OrthoDB" id="10255522at2759"/>
<dbReference type="PANTHER" id="PTHR47357:SF1">
    <property type="entry name" value="SPINDLE POLE BODY COMPONENT 110"/>
    <property type="match status" value="1"/>
</dbReference>
<evidence type="ECO:0000256" key="1">
    <source>
        <dbReference type="SAM" id="Coils"/>
    </source>
</evidence>
<keyword evidence="3" id="KW-1185">Reference proteome</keyword>
<evidence type="ECO:0000313" key="2">
    <source>
        <dbReference type="EMBL" id="CAA7402412.1"/>
    </source>
</evidence>
<dbReference type="GO" id="GO:0005200">
    <property type="term" value="F:structural constituent of cytoskeleton"/>
    <property type="evidence" value="ECO:0007669"/>
    <property type="project" value="TreeGrafter"/>
</dbReference>
<feature type="coiled-coil region" evidence="1">
    <location>
        <begin position="72"/>
        <end position="106"/>
    </location>
</feature>
<sequence length="497" mass="57090">MRLQAIICQKVLKQVLEAVVLPVDDLNRKLISKNEQKGSLGSENATLLDKIELADKIARDLRAESDLYLKIANERSAENAKLVAENENLEAEKEAATKQMVDLVKRCLTFEEDANTLKSEMQGITLKMETRPIGDERASFSLEHDEAVNKLKKIQENADIVSKELEISNIEKTELQAAATCEVSDLRKIIRALREDKSAASIENSVLLSRTLAFENEMHELKADKERLESDNSVLKEKIDDPAHKLESVEEAKNMLESEKASALTKLGESESSLKRIIDEAEQLRKEIRVFHKDQLDSQVKLSDLEKQFQDKEADFLSLEQKLNDVQNLEVEIRLSNRKLKITETESKEKEEITRGYKGMMDPGIEPLGRAFNDLELRLEGDCRHIHTHISDCSNDAILMKRWIKTLIQSEEGLKVEKRELGMRLNYKGRIISMLKDESALLRSKLDAKMKKQERLAQRASIWRRERDNRSCIFGDENCDHVRKLIFATLNRIRRRS</sequence>
<accession>A0A7I8KY17</accession>
<proteinExistence type="predicted"/>
<evidence type="ECO:0000313" key="3">
    <source>
        <dbReference type="Proteomes" id="UP000663760"/>
    </source>
</evidence>
<dbReference type="EMBL" id="LR746272">
    <property type="protein sequence ID" value="CAA7402412.1"/>
    <property type="molecule type" value="Genomic_DNA"/>
</dbReference>
<organism evidence="2 3">
    <name type="scientific">Spirodela intermedia</name>
    <name type="common">Intermediate duckweed</name>
    <dbReference type="NCBI Taxonomy" id="51605"/>
    <lineage>
        <taxon>Eukaryota</taxon>
        <taxon>Viridiplantae</taxon>
        <taxon>Streptophyta</taxon>
        <taxon>Embryophyta</taxon>
        <taxon>Tracheophyta</taxon>
        <taxon>Spermatophyta</taxon>
        <taxon>Magnoliopsida</taxon>
        <taxon>Liliopsida</taxon>
        <taxon>Araceae</taxon>
        <taxon>Lemnoideae</taxon>
        <taxon>Spirodela</taxon>
    </lineage>
</organism>
<dbReference type="Proteomes" id="UP000663760">
    <property type="component" value="Chromosome 9"/>
</dbReference>
<gene>
    <name evidence="2" type="ORF">SI8410_09013090</name>
</gene>
<dbReference type="PANTHER" id="PTHR47357">
    <property type="entry name" value="COP1-INTERACTIVE PROTEIN 1"/>
    <property type="match status" value="1"/>
</dbReference>
<reference evidence="2" key="1">
    <citation type="submission" date="2020-02" db="EMBL/GenBank/DDBJ databases">
        <authorList>
            <person name="Scholz U."/>
            <person name="Mascher M."/>
            <person name="Fiebig A."/>
        </authorList>
    </citation>
    <scope>NUCLEOTIDE SEQUENCE</scope>
</reference>
<dbReference type="GO" id="GO:0005856">
    <property type="term" value="C:cytoskeleton"/>
    <property type="evidence" value="ECO:0007669"/>
    <property type="project" value="TreeGrafter"/>
</dbReference>
<name>A0A7I8KY17_SPIIN</name>
<protein>
    <submittedName>
        <fullName evidence="2">Uncharacterized protein</fullName>
    </submittedName>
</protein>